<evidence type="ECO:0000256" key="10">
    <source>
        <dbReference type="ARBA" id="ARBA00023180"/>
    </source>
</evidence>
<proteinExistence type="inferred from homology"/>
<evidence type="ECO:0000256" key="12">
    <source>
        <dbReference type="ARBA" id="ARBA00023303"/>
    </source>
</evidence>
<keyword evidence="4 13" id="KW-0894">Sodium channel</keyword>
<comment type="similarity">
    <text evidence="2 13">Belongs to the amiloride-sensitive sodium channel (TC 1.A.6) family.</text>
</comment>
<evidence type="ECO:0000313" key="15">
    <source>
        <dbReference type="Proteomes" id="UP000298663"/>
    </source>
</evidence>
<dbReference type="Proteomes" id="UP000298663">
    <property type="component" value="Unassembled WGS sequence"/>
</dbReference>
<keyword evidence="7" id="KW-0915">Sodium</keyword>
<evidence type="ECO:0000256" key="4">
    <source>
        <dbReference type="ARBA" id="ARBA00022461"/>
    </source>
</evidence>
<evidence type="ECO:0000256" key="7">
    <source>
        <dbReference type="ARBA" id="ARBA00023053"/>
    </source>
</evidence>
<dbReference type="STRING" id="34508.A0A4U5PEL1"/>
<dbReference type="OrthoDB" id="6021021at2759"/>
<evidence type="ECO:0000256" key="13">
    <source>
        <dbReference type="RuleBase" id="RU000679"/>
    </source>
</evidence>
<evidence type="ECO:0000313" key="14">
    <source>
        <dbReference type="EMBL" id="TKR94621.1"/>
    </source>
</evidence>
<keyword evidence="11 13" id="KW-0739">Sodium transport</keyword>
<comment type="caution">
    <text evidence="14">The sequence shown here is derived from an EMBL/GenBank/DDBJ whole genome shotgun (WGS) entry which is preliminary data.</text>
</comment>
<reference evidence="14 15" key="1">
    <citation type="journal article" date="2015" name="Genome Biol.">
        <title>Comparative genomics of Steinernema reveals deeply conserved gene regulatory networks.</title>
        <authorList>
            <person name="Dillman A.R."/>
            <person name="Macchietto M."/>
            <person name="Porter C.F."/>
            <person name="Rogers A."/>
            <person name="Williams B."/>
            <person name="Antoshechkin I."/>
            <person name="Lee M.M."/>
            <person name="Goodwin Z."/>
            <person name="Lu X."/>
            <person name="Lewis E.E."/>
            <person name="Goodrich-Blair H."/>
            <person name="Stock S.P."/>
            <person name="Adams B.J."/>
            <person name="Sternberg P.W."/>
            <person name="Mortazavi A."/>
        </authorList>
    </citation>
    <scope>NUCLEOTIDE SEQUENCE [LARGE SCALE GENOMIC DNA]</scope>
    <source>
        <strain evidence="14 15">ALL</strain>
    </source>
</reference>
<dbReference type="PANTHER" id="PTHR11690">
    <property type="entry name" value="AMILORIDE-SENSITIVE SODIUM CHANNEL-RELATED"/>
    <property type="match status" value="1"/>
</dbReference>
<dbReference type="PANTHER" id="PTHR11690:SF269">
    <property type="entry name" value="DEGENERIN-LIKE PROTEIN ASIC-2"/>
    <property type="match status" value="1"/>
</dbReference>
<dbReference type="Pfam" id="PF00858">
    <property type="entry name" value="ASC"/>
    <property type="match status" value="1"/>
</dbReference>
<evidence type="ECO:0000256" key="1">
    <source>
        <dbReference type="ARBA" id="ARBA00004141"/>
    </source>
</evidence>
<sequence length="213" mass="24246">MKLLPKSFRSDFERILDPIYGACFAFNPNASRMTYRAGMKSGLRILADVQFETMLGKEYSFFPTTQTVGLRIRISGKNIDPAMESYGIPVATGAQTKIGLKLTEIKRMKRPYGICVEKHSKETFYPNHKYTLDVCMRSCSQRRIVETCGCAHPRYGIPMNARICGTEAQDCLLGLRENRSWNPLAECKCNPSCDEIQYYTTISLGRYHVGFTY</sequence>
<name>A0A4U5PEL1_STECR</name>
<evidence type="ECO:0000256" key="9">
    <source>
        <dbReference type="ARBA" id="ARBA00023136"/>
    </source>
</evidence>
<reference evidence="14 15" key="2">
    <citation type="journal article" date="2019" name="G3 (Bethesda)">
        <title>Hybrid Assembly of the Genome of the Entomopathogenic Nematode Steinernema carpocapsae Identifies the X-Chromosome.</title>
        <authorList>
            <person name="Serra L."/>
            <person name="Macchietto M."/>
            <person name="Macias-Munoz A."/>
            <person name="McGill C.J."/>
            <person name="Rodriguez I.M."/>
            <person name="Rodriguez B."/>
            <person name="Murad R."/>
            <person name="Mortazavi A."/>
        </authorList>
    </citation>
    <scope>NUCLEOTIDE SEQUENCE [LARGE SCALE GENOMIC DNA]</scope>
    <source>
        <strain evidence="14 15">ALL</strain>
    </source>
</reference>
<evidence type="ECO:0008006" key="16">
    <source>
        <dbReference type="Google" id="ProtNLM"/>
    </source>
</evidence>
<keyword evidence="12 13" id="KW-0407">Ion channel</keyword>
<dbReference type="Gene3D" id="2.60.470.10">
    <property type="entry name" value="Acid-sensing ion channels like domains"/>
    <property type="match status" value="1"/>
</dbReference>
<evidence type="ECO:0000256" key="8">
    <source>
        <dbReference type="ARBA" id="ARBA00023065"/>
    </source>
</evidence>
<evidence type="ECO:0000256" key="2">
    <source>
        <dbReference type="ARBA" id="ARBA00007193"/>
    </source>
</evidence>
<accession>A0A4U5PEL1</accession>
<keyword evidence="6" id="KW-1133">Transmembrane helix</keyword>
<keyword evidence="5 13" id="KW-0812">Transmembrane</keyword>
<keyword evidence="15" id="KW-1185">Reference proteome</keyword>
<keyword evidence="9" id="KW-0472">Membrane</keyword>
<evidence type="ECO:0000256" key="11">
    <source>
        <dbReference type="ARBA" id="ARBA00023201"/>
    </source>
</evidence>
<dbReference type="PRINTS" id="PR01078">
    <property type="entry name" value="AMINACHANNEL"/>
</dbReference>
<dbReference type="GO" id="GO:0015280">
    <property type="term" value="F:ligand-gated sodium channel activity"/>
    <property type="evidence" value="ECO:0007669"/>
    <property type="project" value="TreeGrafter"/>
</dbReference>
<keyword evidence="10" id="KW-0325">Glycoprotein</keyword>
<keyword evidence="8 13" id="KW-0406">Ion transport</keyword>
<gene>
    <name evidence="14" type="ORF">L596_008884</name>
</gene>
<evidence type="ECO:0000256" key="5">
    <source>
        <dbReference type="ARBA" id="ARBA00022692"/>
    </source>
</evidence>
<keyword evidence="3 13" id="KW-0813">Transport</keyword>
<dbReference type="EMBL" id="AZBU02000002">
    <property type="protein sequence ID" value="TKR94621.1"/>
    <property type="molecule type" value="Genomic_DNA"/>
</dbReference>
<evidence type="ECO:0000256" key="3">
    <source>
        <dbReference type="ARBA" id="ARBA00022448"/>
    </source>
</evidence>
<dbReference type="GO" id="GO:0005886">
    <property type="term" value="C:plasma membrane"/>
    <property type="evidence" value="ECO:0007669"/>
    <property type="project" value="TreeGrafter"/>
</dbReference>
<dbReference type="InterPro" id="IPR001873">
    <property type="entry name" value="ENaC"/>
</dbReference>
<comment type="subcellular location">
    <subcellularLocation>
        <location evidence="1">Membrane</location>
        <topology evidence="1">Multi-pass membrane protein</topology>
    </subcellularLocation>
</comment>
<organism evidence="14 15">
    <name type="scientific">Steinernema carpocapsae</name>
    <name type="common">Entomopathogenic nematode</name>
    <dbReference type="NCBI Taxonomy" id="34508"/>
    <lineage>
        <taxon>Eukaryota</taxon>
        <taxon>Metazoa</taxon>
        <taxon>Ecdysozoa</taxon>
        <taxon>Nematoda</taxon>
        <taxon>Chromadorea</taxon>
        <taxon>Rhabditida</taxon>
        <taxon>Tylenchina</taxon>
        <taxon>Panagrolaimomorpha</taxon>
        <taxon>Strongyloidoidea</taxon>
        <taxon>Steinernematidae</taxon>
        <taxon>Steinernema</taxon>
    </lineage>
</organism>
<dbReference type="AlphaFoldDB" id="A0A4U5PEL1"/>
<evidence type="ECO:0000256" key="6">
    <source>
        <dbReference type="ARBA" id="ARBA00022989"/>
    </source>
</evidence>
<protein>
    <recommendedName>
        <fullName evidence="16">Amiloride-sensitive sodium channel</fullName>
    </recommendedName>
</protein>